<dbReference type="AlphaFoldDB" id="A0A834W8U0"/>
<evidence type="ECO:0000313" key="1">
    <source>
        <dbReference type="EMBL" id="KAF7808234.1"/>
    </source>
</evidence>
<organism evidence="1 2">
    <name type="scientific">Senna tora</name>
    <dbReference type="NCBI Taxonomy" id="362788"/>
    <lineage>
        <taxon>Eukaryota</taxon>
        <taxon>Viridiplantae</taxon>
        <taxon>Streptophyta</taxon>
        <taxon>Embryophyta</taxon>
        <taxon>Tracheophyta</taxon>
        <taxon>Spermatophyta</taxon>
        <taxon>Magnoliopsida</taxon>
        <taxon>eudicotyledons</taxon>
        <taxon>Gunneridae</taxon>
        <taxon>Pentapetalae</taxon>
        <taxon>rosids</taxon>
        <taxon>fabids</taxon>
        <taxon>Fabales</taxon>
        <taxon>Fabaceae</taxon>
        <taxon>Caesalpinioideae</taxon>
        <taxon>Cassia clade</taxon>
        <taxon>Senna</taxon>
    </lineage>
</organism>
<keyword evidence="2" id="KW-1185">Reference proteome</keyword>
<sequence length="243" mass="28142">MGSIYREYCNNKSFEERFQKPSSVSKETHIVLAFARDYDEEDRHTNGIYREFFDKNVTPQLIADFKKNFPSDSVVKFFLCIGNCSEKYPFHITDKARWITNATRSLQHIIQHYGFDGIDVYYTRSHINANDSVDAIGKDGLQVLRRAVPHRNCEYFDYVVYQTHDDVHHNIPLNDPQDVITIFNDLVSNHNYPKEKLLVGHSILPKDWDTAPYPVILTALPKLIKDGTIQGTSVWAITDDDQP</sequence>
<dbReference type="PANTHER" id="PTHR46476:SF12">
    <property type="entry name" value="RUBISCO-ASSOCIATED PROTEIN"/>
    <property type="match status" value="1"/>
</dbReference>
<proteinExistence type="predicted"/>
<dbReference type="Gene3D" id="3.20.20.80">
    <property type="entry name" value="Glycosidases"/>
    <property type="match status" value="2"/>
</dbReference>
<dbReference type="InterPro" id="IPR017853">
    <property type="entry name" value="GH"/>
</dbReference>
<name>A0A834W8U0_9FABA</name>
<accession>A0A834W8U0</accession>
<comment type="caution">
    <text evidence="1">The sequence shown here is derived from an EMBL/GenBank/DDBJ whole genome shotgun (WGS) entry which is preliminary data.</text>
</comment>
<dbReference type="OrthoDB" id="1423572at2759"/>
<gene>
    <name evidence="1" type="ORF">G2W53_034977</name>
</gene>
<evidence type="ECO:0000313" key="2">
    <source>
        <dbReference type="Proteomes" id="UP000634136"/>
    </source>
</evidence>
<reference evidence="1" key="1">
    <citation type="submission" date="2020-09" db="EMBL/GenBank/DDBJ databases">
        <title>Genome-Enabled Discovery of Anthraquinone Biosynthesis in Senna tora.</title>
        <authorList>
            <person name="Kang S.-H."/>
            <person name="Pandey R.P."/>
            <person name="Lee C.-M."/>
            <person name="Sim J.-S."/>
            <person name="Jeong J.-T."/>
            <person name="Choi B.-S."/>
            <person name="Jung M."/>
            <person name="Ginzburg D."/>
            <person name="Zhao K."/>
            <person name="Won S.Y."/>
            <person name="Oh T.-J."/>
            <person name="Yu Y."/>
            <person name="Kim N.-H."/>
            <person name="Lee O.R."/>
            <person name="Lee T.-H."/>
            <person name="Bashyal P."/>
            <person name="Kim T.-S."/>
            <person name="Lee W.-H."/>
            <person name="Kawkins C."/>
            <person name="Kim C.-K."/>
            <person name="Kim J.S."/>
            <person name="Ahn B.O."/>
            <person name="Rhee S.Y."/>
            <person name="Sohng J.K."/>
        </authorList>
    </citation>
    <scope>NUCLEOTIDE SEQUENCE</scope>
    <source>
        <tissue evidence="1">Leaf</tissue>
    </source>
</reference>
<dbReference type="EMBL" id="JAAIUW010000011">
    <property type="protein sequence ID" value="KAF7808234.1"/>
    <property type="molecule type" value="Genomic_DNA"/>
</dbReference>
<dbReference type="SUPFAM" id="SSF51445">
    <property type="entry name" value="(Trans)glycosidases"/>
    <property type="match status" value="1"/>
</dbReference>
<dbReference type="Proteomes" id="UP000634136">
    <property type="component" value="Unassembled WGS sequence"/>
</dbReference>
<protein>
    <submittedName>
        <fullName evidence="1">RuBisCO-associated protein-like</fullName>
    </submittedName>
</protein>
<dbReference type="PANTHER" id="PTHR46476">
    <property type="entry name" value="CHITINASE 2-LIKE"/>
    <property type="match status" value="1"/>
</dbReference>